<evidence type="ECO:0000313" key="2">
    <source>
        <dbReference type="EMBL" id="NIA54091.1"/>
    </source>
</evidence>
<keyword evidence="1" id="KW-0732">Signal</keyword>
<evidence type="ECO:0008006" key="4">
    <source>
        <dbReference type="Google" id="ProtNLM"/>
    </source>
</evidence>
<feature type="signal peptide" evidence="1">
    <location>
        <begin position="1"/>
        <end position="35"/>
    </location>
</feature>
<protein>
    <recommendedName>
        <fullName evidence="4">TonB C-terminal domain-containing protein</fullName>
    </recommendedName>
</protein>
<dbReference type="EMBL" id="JAAQOM010000005">
    <property type="protein sequence ID" value="NIA54091.1"/>
    <property type="molecule type" value="Genomic_DNA"/>
</dbReference>
<comment type="caution">
    <text evidence="2">The sequence shown here is derived from an EMBL/GenBank/DDBJ whole genome shotgun (WGS) entry which is preliminary data.</text>
</comment>
<organism evidence="2 3">
    <name type="scientific">Telluria antibiotica</name>
    <dbReference type="NCBI Taxonomy" id="2717319"/>
    <lineage>
        <taxon>Bacteria</taxon>
        <taxon>Pseudomonadati</taxon>
        <taxon>Pseudomonadota</taxon>
        <taxon>Betaproteobacteria</taxon>
        <taxon>Burkholderiales</taxon>
        <taxon>Oxalobacteraceae</taxon>
        <taxon>Telluria group</taxon>
        <taxon>Telluria</taxon>
    </lineage>
</organism>
<proteinExistence type="predicted"/>
<reference evidence="2 3" key="1">
    <citation type="submission" date="2020-03" db="EMBL/GenBank/DDBJ databases">
        <title>Genome sequence of strain Massilia sp. TW-1.</title>
        <authorList>
            <person name="Chaudhary D.K."/>
        </authorList>
    </citation>
    <scope>NUCLEOTIDE SEQUENCE [LARGE SCALE GENOMIC DNA]</scope>
    <source>
        <strain evidence="2 3">TW-1</strain>
    </source>
</reference>
<dbReference type="Proteomes" id="UP000716322">
    <property type="component" value="Unassembled WGS sequence"/>
</dbReference>
<keyword evidence="3" id="KW-1185">Reference proteome</keyword>
<evidence type="ECO:0000313" key="3">
    <source>
        <dbReference type="Proteomes" id="UP000716322"/>
    </source>
</evidence>
<sequence length="410" mass="44433">MNIFFRICPLPMSFASTSKALLAVALACTLGCAQAATAPEFSDDMRTLITQGLRHEVVRIFTLDKDLPLDPALRAAAEKIAEEHVARFDKLLPVWLSEEAALESLAGKAPSFREASSALLARLLNELALWQLEPGDAHYETATLTALRNGPDACYGIPDSLAADFTVRILRIQALPAGEREAMLASERQLLTHWGQARANLAPWPDPLPQEAAYALLRRGPPAGDHPRLALPPGLASDVMGKGADYAALQPGERCVLQHWWVRESLRQGIAPAAVLNAFRYGTMLTAVARYGSTFDKSGAATGKDVAGPPPYPSVAKFFAVTGVTTVSVQLDRDGNPLQASVIGRKIQVPGIRGVRPVAFENAFDDAIVKYAMQEDRHYHKPSGDAPFKFQMVWNLDDDTDAKASKGTKQ</sequence>
<name>A0ABX0PA35_9BURK</name>
<feature type="chain" id="PRO_5045500037" description="TonB C-terminal domain-containing protein" evidence="1">
    <location>
        <begin position="36"/>
        <end position="410"/>
    </location>
</feature>
<evidence type="ECO:0000256" key="1">
    <source>
        <dbReference type="SAM" id="SignalP"/>
    </source>
</evidence>
<gene>
    <name evidence="2" type="ORF">HAV22_10595</name>
</gene>
<dbReference type="RefSeq" id="WP_166859047.1">
    <property type="nucleotide sequence ID" value="NZ_JAAQOM010000005.1"/>
</dbReference>
<accession>A0ABX0PA35</accession>